<comment type="similarity">
    <text evidence="9 15">Belongs to the L/F-transferase family.</text>
</comment>
<dbReference type="Proteomes" id="UP000287908">
    <property type="component" value="Unassembled WGS sequence"/>
</dbReference>
<dbReference type="HAMAP" id="MF_00688">
    <property type="entry name" value="Leu_Phe_trans"/>
    <property type="match status" value="1"/>
</dbReference>
<accession>A0A432ZJM4</accession>
<reference evidence="16 17" key="1">
    <citation type="journal article" date="2011" name="Front. Microbiol.">
        <title>Genomic signatures of strain selection and enhancement in Bacillus atrophaeus var. globigii, a historical biowarfare simulant.</title>
        <authorList>
            <person name="Gibbons H.S."/>
            <person name="Broomall S.M."/>
            <person name="McNew L.A."/>
            <person name="Daligault H."/>
            <person name="Chapman C."/>
            <person name="Bruce D."/>
            <person name="Karavis M."/>
            <person name="Krepps M."/>
            <person name="McGregor P.A."/>
            <person name="Hong C."/>
            <person name="Park K.H."/>
            <person name="Akmal A."/>
            <person name="Feldman A."/>
            <person name="Lin J.S."/>
            <person name="Chang W.E."/>
            <person name="Higgs B.W."/>
            <person name="Demirev P."/>
            <person name="Lindquist J."/>
            <person name="Liem A."/>
            <person name="Fochler E."/>
            <person name="Read T.D."/>
            <person name="Tapia R."/>
            <person name="Johnson S."/>
            <person name="Bishop-Lilly K.A."/>
            <person name="Detter C."/>
            <person name="Han C."/>
            <person name="Sozhamannan S."/>
            <person name="Rosenzweig C.N."/>
            <person name="Skowronski E.W."/>
        </authorList>
    </citation>
    <scope>NUCLEOTIDE SEQUENCE [LARGE SCALE GENOMIC DNA]</scope>
    <source>
        <strain evidence="16 17">CL-SP19</strain>
    </source>
</reference>
<dbReference type="NCBIfam" id="TIGR00667">
    <property type="entry name" value="aat"/>
    <property type="match status" value="1"/>
</dbReference>
<dbReference type="Gene3D" id="3.30.70.3550">
    <property type="entry name" value="Leucyl/phenylalanyl-tRNA-protein transferase, N-terminal domain"/>
    <property type="match status" value="1"/>
</dbReference>
<name>A0A432ZJM4_9GAMM</name>
<keyword evidence="3 15" id="KW-0808">Transferase</keyword>
<dbReference type="InterPro" id="IPR042221">
    <property type="entry name" value="Leu/Phe-tRNA_Trfase_N"/>
</dbReference>
<dbReference type="GO" id="GO:0030163">
    <property type="term" value="P:protein catabolic process"/>
    <property type="evidence" value="ECO:0007669"/>
    <property type="project" value="UniProtKB-UniRule"/>
</dbReference>
<evidence type="ECO:0000313" key="16">
    <source>
        <dbReference type="EMBL" id="RUO77472.1"/>
    </source>
</evidence>
<dbReference type="FunFam" id="3.30.70.3550:FF:000001">
    <property type="entry name" value="Leucyl/phenylalanyl-tRNA--protein transferase"/>
    <property type="match status" value="1"/>
</dbReference>
<dbReference type="InterPro" id="IPR004616">
    <property type="entry name" value="Leu/Phe-tRNA_Trfase"/>
</dbReference>
<dbReference type="FunFam" id="3.40.630.70:FF:000001">
    <property type="entry name" value="Leucyl/phenylalanyl-tRNA--protein transferase"/>
    <property type="match status" value="1"/>
</dbReference>
<evidence type="ECO:0000256" key="12">
    <source>
        <dbReference type="ARBA" id="ARBA00077136"/>
    </source>
</evidence>
<dbReference type="Pfam" id="PF03588">
    <property type="entry name" value="Leu_Phe_trans"/>
    <property type="match status" value="1"/>
</dbReference>
<proteinExistence type="inferred from homology"/>
<evidence type="ECO:0000256" key="5">
    <source>
        <dbReference type="ARBA" id="ARBA00050607"/>
    </source>
</evidence>
<comment type="function">
    <text evidence="8 15">Functions in the N-end rule pathway of protein degradation where it conjugates Leu, Phe and, less efficiently, Met from aminoacyl-tRNAs to the N-termini of proteins containing an N-terminal arginine or lysine.</text>
</comment>
<evidence type="ECO:0000256" key="9">
    <source>
        <dbReference type="ARBA" id="ARBA00061535"/>
    </source>
</evidence>
<dbReference type="EMBL" id="PIQF01000001">
    <property type="protein sequence ID" value="RUO77472.1"/>
    <property type="molecule type" value="Genomic_DNA"/>
</dbReference>
<evidence type="ECO:0000256" key="2">
    <source>
        <dbReference type="ARBA" id="ARBA00022490"/>
    </source>
</evidence>
<gene>
    <name evidence="15" type="primary">aat</name>
    <name evidence="16" type="ORF">CWI81_03050</name>
</gene>
<comment type="catalytic activity">
    <reaction evidence="5 15">
        <text>L-phenylalanyl-tRNA(Phe) + an N-terminal L-alpha-aminoacyl-[protein] = an N-terminal L-phenylalanyl-L-alpha-aminoacyl-[protein] + tRNA(Phe)</text>
        <dbReference type="Rhea" id="RHEA:43632"/>
        <dbReference type="Rhea" id="RHEA-COMP:9668"/>
        <dbReference type="Rhea" id="RHEA-COMP:9699"/>
        <dbReference type="Rhea" id="RHEA-COMP:10636"/>
        <dbReference type="Rhea" id="RHEA-COMP:10637"/>
        <dbReference type="ChEBI" id="CHEBI:78442"/>
        <dbReference type="ChEBI" id="CHEBI:78531"/>
        <dbReference type="ChEBI" id="CHEBI:78597"/>
        <dbReference type="ChEBI" id="CHEBI:83561"/>
        <dbReference type="EC" id="2.3.2.6"/>
    </reaction>
</comment>
<dbReference type="PANTHER" id="PTHR30098">
    <property type="entry name" value="LEUCYL/PHENYLALANYL-TRNA--PROTEIN TRANSFERASE"/>
    <property type="match status" value="1"/>
</dbReference>
<sequence length="234" mass="26247">MIVQLNSRSISFPPPATALYEPNGLLAVGGDLSPERLMHAYRHGIFPWFGDGDPILWWSPNPRAVFFPDQIHISKSLKKASRKLPWRVTINHDFERVIEGCATTREHEGTWITDEMYNAYLRLSQLGHAHSVEVWLDDKIVGGLYGISVGRAFCGESMFHTYTNASKIALSVFAQEFGRASGQLIDCQVANPHLSSLGARNIDRDKFLLQLQLAQQANLPAGFWSPRELEVSIT</sequence>
<comment type="caution">
    <text evidence="16">The sequence shown here is derived from an EMBL/GenBank/DDBJ whole genome shotgun (WGS) entry which is preliminary data.</text>
</comment>
<dbReference type="GO" id="GO:0008914">
    <property type="term" value="F:leucyl-tRNA--protein transferase activity"/>
    <property type="evidence" value="ECO:0007669"/>
    <property type="project" value="UniProtKB-UniRule"/>
</dbReference>
<keyword evidence="17" id="KW-1185">Reference proteome</keyword>
<dbReference type="AlphaFoldDB" id="A0A432ZJM4"/>
<evidence type="ECO:0000256" key="11">
    <source>
        <dbReference type="ARBA" id="ARBA00074372"/>
    </source>
</evidence>
<dbReference type="PANTHER" id="PTHR30098:SF2">
    <property type="entry name" value="LEUCYL_PHENYLALANYL-TRNA--PROTEIN TRANSFERASE"/>
    <property type="match status" value="1"/>
</dbReference>
<evidence type="ECO:0000256" key="1">
    <source>
        <dbReference type="ARBA" id="ARBA00004496"/>
    </source>
</evidence>
<keyword evidence="4 15" id="KW-0012">Acyltransferase</keyword>
<dbReference type="OrthoDB" id="9790282at2"/>
<evidence type="ECO:0000256" key="3">
    <source>
        <dbReference type="ARBA" id="ARBA00022679"/>
    </source>
</evidence>
<evidence type="ECO:0000256" key="8">
    <source>
        <dbReference type="ARBA" id="ARBA00054043"/>
    </source>
</evidence>
<comment type="catalytic activity">
    <reaction evidence="6 15">
        <text>N-terminal L-arginyl-[protein] + L-leucyl-tRNA(Leu) = N-terminal L-leucyl-L-arginyl-[protein] + tRNA(Leu) + H(+)</text>
        <dbReference type="Rhea" id="RHEA:50416"/>
        <dbReference type="Rhea" id="RHEA-COMP:9613"/>
        <dbReference type="Rhea" id="RHEA-COMP:9622"/>
        <dbReference type="Rhea" id="RHEA-COMP:12672"/>
        <dbReference type="Rhea" id="RHEA-COMP:12673"/>
        <dbReference type="ChEBI" id="CHEBI:15378"/>
        <dbReference type="ChEBI" id="CHEBI:64719"/>
        <dbReference type="ChEBI" id="CHEBI:78442"/>
        <dbReference type="ChEBI" id="CHEBI:78494"/>
        <dbReference type="ChEBI" id="CHEBI:133044"/>
        <dbReference type="EC" id="2.3.2.6"/>
    </reaction>
</comment>
<comment type="catalytic activity">
    <reaction evidence="7 15">
        <text>N-terminal L-lysyl-[protein] + L-leucyl-tRNA(Leu) = N-terminal L-leucyl-L-lysyl-[protein] + tRNA(Leu) + H(+)</text>
        <dbReference type="Rhea" id="RHEA:12340"/>
        <dbReference type="Rhea" id="RHEA-COMP:9613"/>
        <dbReference type="Rhea" id="RHEA-COMP:9622"/>
        <dbReference type="Rhea" id="RHEA-COMP:12670"/>
        <dbReference type="Rhea" id="RHEA-COMP:12671"/>
        <dbReference type="ChEBI" id="CHEBI:15378"/>
        <dbReference type="ChEBI" id="CHEBI:65249"/>
        <dbReference type="ChEBI" id="CHEBI:78442"/>
        <dbReference type="ChEBI" id="CHEBI:78494"/>
        <dbReference type="ChEBI" id="CHEBI:133043"/>
        <dbReference type="EC" id="2.3.2.6"/>
    </reaction>
</comment>
<evidence type="ECO:0000256" key="15">
    <source>
        <dbReference type="HAMAP-Rule" id="MF_00688"/>
    </source>
</evidence>
<dbReference type="SUPFAM" id="SSF55729">
    <property type="entry name" value="Acyl-CoA N-acyltransferases (Nat)"/>
    <property type="match status" value="1"/>
</dbReference>
<evidence type="ECO:0000256" key="7">
    <source>
        <dbReference type="ARBA" id="ARBA00051538"/>
    </source>
</evidence>
<evidence type="ECO:0000256" key="10">
    <source>
        <dbReference type="ARBA" id="ARBA00066767"/>
    </source>
</evidence>
<evidence type="ECO:0000256" key="4">
    <source>
        <dbReference type="ARBA" id="ARBA00023315"/>
    </source>
</evidence>
<protein>
    <recommendedName>
        <fullName evidence="11 15">Leucyl/phenylalanyl-tRNA--protein transferase</fullName>
        <ecNumber evidence="10 15">2.3.2.6</ecNumber>
    </recommendedName>
    <alternativeName>
        <fullName evidence="12 15">L/F-transferase</fullName>
    </alternativeName>
    <alternativeName>
        <fullName evidence="13 15">Leucyltransferase</fullName>
    </alternativeName>
    <alternativeName>
        <fullName evidence="14 15">Phenyalanyltransferase</fullName>
    </alternativeName>
</protein>
<evidence type="ECO:0000256" key="6">
    <source>
        <dbReference type="ARBA" id="ARBA00050652"/>
    </source>
</evidence>
<evidence type="ECO:0000313" key="17">
    <source>
        <dbReference type="Proteomes" id="UP000287908"/>
    </source>
</evidence>
<keyword evidence="2 15" id="KW-0963">Cytoplasm</keyword>
<evidence type="ECO:0000256" key="14">
    <source>
        <dbReference type="ARBA" id="ARBA00083640"/>
    </source>
</evidence>
<evidence type="ECO:0000256" key="13">
    <source>
        <dbReference type="ARBA" id="ARBA00077165"/>
    </source>
</evidence>
<dbReference type="GO" id="GO:0005737">
    <property type="term" value="C:cytoplasm"/>
    <property type="evidence" value="ECO:0007669"/>
    <property type="project" value="UniProtKB-SubCell"/>
</dbReference>
<dbReference type="Gene3D" id="3.40.630.70">
    <property type="entry name" value="Leucyl/phenylalanyl-tRNA-protein transferase, C-terminal domain"/>
    <property type="match status" value="1"/>
</dbReference>
<dbReference type="InterPro" id="IPR042203">
    <property type="entry name" value="Leu/Phe-tRNA_Trfase_C"/>
</dbReference>
<comment type="subcellular location">
    <subcellularLocation>
        <location evidence="1 15">Cytoplasm</location>
    </subcellularLocation>
</comment>
<dbReference type="RefSeq" id="WP_126783745.1">
    <property type="nucleotide sequence ID" value="NZ_PIQF01000001.1"/>
</dbReference>
<dbReference type="InterPro" id="IPR016181">
    <property type="entry name" value="Acyl_CoA_acyltransferase"/>
</dbReference>
<organism evidence="16 17">
    <name type="scientific">Idiomarina seosinensis</name>
    <dbReference type="NCBI Taxonomy" id="281739"/>
    <lineage>
        <taxon>Bacteria</taxon>
        <taxon>Pseudomonadati</taxon>
        <taxon>Pseudomonadota</taxon>
        <taxon>Gammaproteobacteria</taxon>
        <taxon>Alteromonadales</taxon>
        <taxon>Idiomarinaceae</taxon>
        <taxon>Idiomarina</taxon>
    </lineage>
</organism>
<dbReference type="EC" id="2.3.2.6" evidence="10 15"/>